<dbReference type="Pfam" id="PF07679">
    <property type="entry name" value="I-set"/>
    <property type="match status" value="1"/>
</dbReference>
<dbReference type="AlphaFoldDB" id="A0A834XX38"/>
<feature type="domain" description="Ig-like" evidence="6">
    <location>
        <begin position="31"/>
        <end position="129"/>
    </location>
</feature>
<dbReference type="SMART" id="SM00060">
    <property type="entry name" value="FN3"/>
    <property type="match status" value="2"/>
</dbReference>
<dbReference type="PROSITE" id="PS50835">
    <property type="entry name" value="IG_LIKE"/>
    <property type="match status" value="5"/>
</dbReference>
<evidence type="ECO:0000256" key="3">
    <source>
        <dbReference type="ARBA" id="ARBA00023319"/>
    </source>
</evidence>
<dbReference type="Gene3D" id="2.60.40.10">
    <property type="entry name" value="Immunoglobulins"/>
    <property type="match status" value="7"/>
</dbReference>
<dbReference type="CDD" id="cd00096">
    <property type="entry name" value="Ig"/>
    <property type="match status" value="2"/>
</dbReference>
<dbReference type="GO" id="GO:0030424">
    <property type="term" value="C:axon"/>
    <property type="evidence" value="ECO:0007669"/>
    <property type="project" value="TreeGrafter"/>
</dbReference>
<feature type="signal peptide" evidence="5">
    <location>
        <begin position="1"/>
        <end position="25"/>
    </location>
</feature>
<evidence type="ECO:0000256" key="2">
    <source>
        <dbReference type="ARBA" id="ARBA00023157"/>
    </source>
</evidence>
<evidence type="ECO:0000313" key="9">
    <source>
        <dbReference type="Proteomes" id="UP000639338"/>
    </source>
</evidence>
<feature type="domain" description="Ig-like" evidence="6">
    <location>
        <begin position="319"/>
        <end position="419"/>
    </location>
</feature>
<dbReference type="InterPro" id="IPR003598">
    <property type="entry name" value="Ig_sub2"/>
</dbReference>
<keyword evidence="1" id="KW-0677">Repeat</keyword>
<keyword evidence="4" id="KW-0812">Transmembrane</keyword>
<evidence type="ECO:0000259" key="7">
    <source>
        <dbReference type="PROSITE" id="PS50853"/>
    </source>
</evidence>
<dbReference type="PANTHER" id="PTHR10075">
    <property type="entry name" value="BASIGIN RELATED"/>
    <property type="match status" value="1"/>
</dbReference>
<protein>
    <recommendedName>
        <fullName evidence="10">Fasciclin-2</fullName>
    </recommendedName>
</protein>
<keyword evidence="4" id="KW-1133">Transmembrane helix</keyword>
<dbReference type="FunFam" id="2.60.40.10:FF:000032">
    <property type="entry name" value="palladin isoform X1"/>
    <property type="match status" value="1"/>
</dbReference>
<dbReference type="PROSITE" id="PS50853">
    <property type="entry name" value="FN3"/>
    <property type="match status" value="2"/>
</dbReference>
<dbReference type="InterPro" id="IPR036116">
    <property type="entry name" value="FN3_sf"/>
</dbReference>
<dbReference type="GO" id="GO:0070593">
    <property type="term" value="P:dendrite self-avoidance"/>
    <property type="evidence" value="ECO:0007669"/>
    <property type="project" value="TreeGrafter"/>
</dbReference>
<evidence type="ECO:0000256" key="5">
    <source>
        <dbReference type="SAM" id="SignalP"/>
    </source>
</evidence>
<dbReference type="GO" id="GO:0007156">
    <property type="term" value="P:homophilic cell adhesion via plasma membrane adhesion molecules"/>
    <property type="evidence" value="ECO:0007669"/>
    <property type="project" value="TreeGrafter"/>
</dbReference>
<feature type="domain" description="Ig-like" evidence="6">
    <location>
        <begin position="226"/>
        <end position="314"/>
    </location>
</feature>
<dbReference type="InterPro" id="IPR036179">
    <property type="entry name" value="Ig-like_dom_sf"/>
</dbReference>
<keyword evidence="3" id="KW-0393">Immunoglobulin domain</keyword>
<keyword evidence="9" id="KW-1185">Reference proteome</keyword>
<keyword evidence="5" id="KW-0732">Signal</keyword>
<dbReference type="InterPro" id="IPR003599">
    <property type="entry name" value="Ig_sub"/>
</dbReference>
<gene>
    <name evidence="8" type="ORF">HCN44_001741</name>
</gene>
<dbReference type="PANTHER" id="PTHR10075:SF100">
    <property type="entry name" value="FASCICLIN-2"/>
    <property type="match status" value="1"/>
</dbReference>
<feature type="transmembrane region" description="Helical" evidence="4">
    <location>
        <begin position="748"/>
        <end position="781"/>
    </location>
</feature>
<sequence length="845" mass="95094">MASLSSGCSAAVAIVVLLHLATINAELEILPAGDVQSKPSGTQIMLTCKAKVENINLISNMEWRDPYDRVVSPLKSKNKGGDNADMYTESQNGNLQLVFNSLKADQAGRYVCTATYANNEPLSKSVKIEIVDPITFTNAPKYQYPIINEEYTIQCQVTARPPPTVTWYRDDVPISSDENQYVVETHGLKIFKVQQSHEGVYRCRASVPETGSFFDRIINVEVHERPTIEKFKSNIEIIEGNNENINCITHGKPPPKVSWIKSITKENVTTIPRFGVDEVTGTMTITNVQSSDSGEYECIATNDAGSENEYVKIIVIEKPKIMDFLNRTVAEGKEVEITCKAFGRPPPEVVFKKQGQLLPFTKGIQATDDRIILSNIIDNAKGETVGSLNIQNAFRRDDGIYECIATNKVSSAYKNGHLTVEYAPSFSSMSNKTEWSWDGRPVNLSCIAESIPNATIRWRHNDRDIMNSELNNAAFTERGHGPISVLTITPFDRRYYGDYRCIATNLHGEASHVFHLREAQKPGPIEQVKITEITATTMIFDITLPSTDEDLPIDLIIVQWKLQDSPDWSNAKNKTWSPNSLYAVEYLEPALFYEFRFRAKNRAGEGLWTKNYIESTKSRSAPSQPKLITKSQNMEYELSPFSYQYEISWIKPQDNGDMIIRSKIHYCKITKNKNTNDWEVEKSTCSTEVVKREISSVMLRDLSPDTFYQAEIIVQNSLGESKPGVIKFYTAKASTMPTRKDRDTTSSLALIGVVIAAVFILIIVIDIICCCFLKIGVIFYFCERSKRKPVDEEDAKLGREEKEPLREEKKITPIIDTGLRRETSITFDGKRSVSKTGFVGKDSAV</sequence>
<dbReference type="InterPro" id="IPR007110">
    <property type="entry name" value="Ig-like_dom"/>
</dbReference>
<feature type="domain" description="Ig-like" evidence="6">
    <location>
        <begin position="133"/>
        <end position="219"/>
    </location>
</feature>
<dbReference type="OrthoDB" id="10056271at2759"/>
<dbReference type="Proteomes" id="UP000639338">
    <property type="component" value="Unassembled WGS sequence"/>
</dbReference>
<dbReference type="InterPro" id="IPR003961">
    <property type="entry name" value="FN3_dom"/>
</dbReference>
<keyword evidence="2" id="KW-1015">Disulfide bond</keyword>
<name>A0A834XX38_APHGI</name>
<comment type="caution">
    <text evidence="8">The sequence shown here is derived from an EMBL/GenBank/DDBJ whole genome shotgun (WGS) entry which is preliminary data.</text>
</comment>
<dbReference type="SUPFAM" id="SSF48726">
    <property type="entry name" value="Immunoglobulin"/>
    <property type="match status" value="5"/>
</dbReference>
<dbReference type="FunFam" id="2.60.40.10:FF:000107">
    <property type="entry name" value="Myosin, light chain kinase a"/>
    <property type="match status" value="1"/>
</dbReference>
<keyword evidence="4" id="KW-0472">Membrane</keyword>
<dbReference type="InterPro" id="IPR013098">
    <property type="entry name" value="Ig_I-set"/>
</dbReference>
<feature type="domain" description="Fibronectin type-III" evidence="7">
    <location>
        <begin position="524"/>
        <end position="619"/>
    </location>
</feature>
<evidence type="ECO:0000256" key="1">
    <source>
        <dbReference type="ARBA" id="ARBA00022737"/>
    </source>
</evidence>
<evidence type="ECO:0000259" key="6">
    <source>
        <dbReference type="PROSITE" id="PS50835"/>
    </source>
</evidence>
<dbReference type="CDD" id="cd00063">
    <property type="entry name" value="FN3"/>
    <property type="match status" value="2"/>
</dbReference>
<organism evidence="8 9">
    <name type="scientific">Aphidius gifuensis</name>
    <name type="common">Parasitoid wasp</name>
    <dbReference type="NCBI Taxonomy" id="684658"/>
    <lineage>
        <taxon>Eukaryota</taxon>
        <taxon>Metazoa</taxon>
        <taxon>Ecdysozoa</taxon>
        <taxon>Arthropoda</taxon>
        <taxon>Hexapoda</taxon>
        <taxon>Insecta</taxon>
        <taxon>Pterygota</taxon>
        <taxon>Neoptera</taxon>
        <taxon>Endopterygota</taxon>
        <taxon>Hymenoptera</taxon>
        <taxon>Apocrita</taxon>
        <taxon>Ichneumonoidea</taxon>
        <taxon>Braconidae</taxon>
        <taxon>Aphidiinae</taxon>
        <taxon>Aphidius</taxon>
    </lineage>
</organism>
<accession>A0A834XX38</accession>
<dbReference type="GO" id="GO:0007411">
    <property type="term" value="P:axon guidance"/>
    <property type="evidence" value="ECO:0007669"/>
    <property type="project" value="TreeGrafter"/>
</dbReference>
<feature type="domain" description="Fibronectin type-III" evidence="7">
    <location>
        <begin position="621"/>
        <end position="734"/>
    </location>
</feature>
<feature type="domain" description="Ig-like" evidence="6">
    <location>
        <begin position="424"/>
        <end position="531"/>
    </location>
</feature>
<dbReference type="SMART" id="SM00409">
    <property type="entry name" value="IG"/>
    <property type="match status" value="5"/>
</dbReference>
<dbReference type="InterPro" id="IPR013783">
    <property type="entry name" value="Ig-like_fold"/>
</dbReference>
<proteinExistence type="predicted"/>
<reference evidence="8 9" key="1">
    <citation type="submission" date="2020-08" db="EMBL/GenBank/DDBJ databases">
        <title>Aphidius gifuensis genome sequencing and assembly.</title>
        <authorList>
            <person name="Du Z."/>
        </authorList>
    </citation>
    <scope>NUCLEOTIDE SEQUENCE [LARGE SCALE GENOMIC DNA]</scope>
    <source>
        <strain evidence="8">YNYX2018</strain>
        <tissue evidence="8">Adults</tissue>
    </source>
</reference>
<dbReference type="SUPFAM" id="SSF49265">
    <property type="entry name" value="Fibronectin type III"/>
    <property type="match status" value="1"/>
</dbReference>
<dbReference type="EMBL" id="JACMRX010000003">
    <property type="protein sequence ID" value="KAF7992416.1"/>
    <property type="molecule type" value="Genomic_DNA"/>
</dbReference>
<feature type="chain" id="PRO_5032922510" description="Fasciclin-2" evidence="5">
    <location>
        <begin position="26"/>
        <end position="845"/>
    </location>
</feature>
<dbReference type="GO" id="GO:0098632">
    <property type="term" value="F:cell-cell adhesion mediator activity"/>
    <property type="evidence" value="ECO:0007669"/>
    <property type="project" value="TreeGrafter"/>
</dbReference>
<evidence type="ECO:0000313" key="8">
    <source>
        <dbReference type="EMBL" id="KAF7992416.1"/>
    </source>
</evidence>
<evidence type="ECO:0008006" key="10">
    <source>
        <dbReference type="Google" id="ProtNLM"/>
    </source>
</evidence>
<dbReference type="SMART" id="SM00408">
    <property type="entry name" value="IGc2"/>
    <property type="match status" value="5"/>
</dbReference>
<evidence type="ECO:0000256" key="4">
    <source>
        <dbReference type="SAM" id="Phobius"/>
    </source>
</evidence>
<dbReference type="Pfam" id="PF13927">
    <property type="entry name" value="Ig_3"/>
    <property type="match status" value="3"/>
</dbReference>
<dbReference type="GO" id="GO:0005886">
    <property type="term" value="C:plasma membrane"/>
    <property type="evidence" value="ECO:0007669"/>
    <property type="project" value="TreeGrafter"/>
</dbReference>